<protein>
    <submittedName>
        <fullName evidence="4">Major capsid protein</fullName>
    </submittedName>
</protein>
<dbReference type="Proteomes" id="UP000259950">
    <property type="component" value="Segment"/>
</dbReference>
<evidence type="ECO:0000313" key="5">
    <source>
        <dbReference type="Proteomes" id="UP000259950"/>
    </source>
</evidence>
<keyword evidence="2" id="KW-0167">Capsid protein</keyword>
<evidence type="ECO:0000256" key="1">
    <source>
        <dbReference type="ARBA" id="ARBA00004328"/>
    </source>
</evidence>
<keyword evidence="3" id="KW-0946">Virion</keyword>
<accession>A0A346FKM1</accession>
<dbReference type="GeneID" id="65115398"/>
<dbReference type="InterPro" id="IPR053738">
    <property type="entry name" value="Lambda_capsid_assembly"/>
</dbReference>
<comment type="subcellular location">
    <subcellularLocation>
        <location evidence="1">Virion</location>
    </subcellularLocation>
</comment>
<proteinExistence type="predicted"/>
<dbReference type="GO" id="GO:0019028">
    <property type="term" value="C:viral capsid"/>
    <property type="evidence" value="ECO:0007669"/>
    <property type="project" value="UniProtKB-KW"/>
</dbReference>
<evidence type="ECO:0000313" key="4">
    <source>
        <dbReference type="EMBL" id="AXN58526.1"/>
    </source>
</evidence>
<evidence type="ECO:0000256" key="2">
    <source>
        <dbReference type="ARBA" id="ARBA00022561"/>
    </source>
</evidence>
<name>A0A346FKM1_9CAUD</name>
<reference evidence="4" key="1">
    <citation type="submission" date="2018-07" db="EMBL/GenBank/DDBJ databases">
        <title>Complete genome sequence of the cyanophage S-PRM1 isolated from Singapore coastal waters.</title>
        <authorList>
            <person name="Chenard C."/>
            <person name="Kolundzija S."/>
            <person name="Lauro F.M."/>
        </authorList>
    </citation>
    <scope>NUCLEOTIDE SEQUENCE [LARGE SCALE GENOMIC DNA]</scope>
</reference>
<dbReference type="Gene3D" id="3.90.1690.10">
    <property type="entry name" value="phage-related protein like domain"/>
    <property type="match status" value="1"/>
</dbReference>
<sequence length="457" mass="49443">MFQSEHLQEKWAPLLNHEGLGEIKDAHRRAVTACLLENQERFLSEERSFLSEAPTNAVGSNGFTGAATAAGPTAGFDPVLISLIRRSMPNLLAYDLCGVQPMNGPTGLIFAMRSRYESQSGSEAFYNEPDSAFSAQREGYDANAGWTSENAGFGTTAQQGTNPSVLGSTDTAQALYSVGQGMRKDEAEGLGESGNDFNEMAFSIEKVTVTAKSRALKAEYSLELAQDLKAIHGLNAEAELANILSSEILAEINREVIRTIYKVARSGAQNNVATAGTFDLDVDSNGRWSVEKFKGLLFQIERDANAIAQETRRGKGNTIITSADVASALTMAGVLDYTPALNANLNVDDTGNTFAGTINGKYRVYIDPYSANVAANHYYVVGYKGTSPYDAGLFYCPYVPLQMVRAVNDGTFQPKIGFKTRYGMVANPFAEGTSQGLGALTQNANRYYRRTKVTNLM</sequence>
<dbReference type="Pfam" id="PF07068">
    <property type="entry name" value="Gp23"/>
    <property type="match status" value="1"/>
</dbReference>
<dbReference type="EMBL" id="MH629685">
    <property type="protein sequence ID" value="AXN58526.1"/>
    <property type="molecule type" value="Genomic_DNA"/>
</dbReference>
<keyword evidence="5" id="KW-1185">Reference proteome</keyword>
<dbReference type="KEGG" id="vg:65115398"/>
<dbReference type="InterPro" id="IPR010762">
    <property type="entry name" value="Gp23/Gp24_T4-like"/>
</dbReference>
<organism evidence="4">
    <name type="scientific">Synechococcus virus S-PRM1</name>
    <dbReference type="NCBI Taxonomy" id="2100130"/>
    <lineage>
        <taxon>Viruses</taxon>
        <taxon>Duplodnaviria</taxon>
        <taxon>Heunggongvirae</taxon>
        <taxon>Uroviricota</taxon>
        <taxon>Caudoviricetes</taxon>
        <taxon>Pantevenvirales</taxon>
        <taxon>Kyanoviridae</taxon>
        <taxon>Makelovirus</taxon>
        <taxon>Makelovirus prm1</taxon>
    </lineage>
</organism>
<evidence type="ECO:0000256" key="3">
    <source>
        <dbReference type="ARBA" id="ARBA00022844"/>
    </source>
</evidence>
<dbReference type="RefSeq" id="YP_010097731.1">
    <property type="nucleotide sequence ID" value="NC_055761.1"/>
</dbReference>